<comment type="subcellular location">
    <subcellularLocation>
        <location evidence="2">Cytoplasm</location>
    </subcellularLocation>
</comment>
<dbReference type="AlphaFoldDB" id="E1QEB2"/>
<sequence>MSTVMAGDKVQINYTGKYESGEIFDSSQGREPLAFTAGGPELIPGVSNAVIGMSVGQSKTVTIAPEDGYGPHNPELTQRVELARMPPNVQVGMQLQAQIQDQMVSFWVTEVDADFATVDANHPLAGKVLVFDIELLAIGA</sequence>
<organism evidence="12 13">
    <name type="scientific">Desulfarculus baarsii (strain ATCC 33931 / DSM 2075 / LMG 7858 / VKM B-1802 / 2st14)</name>
    <dbReference type="NCBI Taxonomy" id="644282"/>
    <lineage>
        <taxon>Bacteria</taxon>
        <taxon>Pseudomonadati</taxon>
        <taxon>Thermodesulfobacteriota</taxon>
        <taxon>Desulfarculia</taxon>
        <taxon>Desulfarculales</taxon>
        <taxon>Desulfarculaceae</taxon>
        <taxon>Desulfarculus</taxon>
    </lineage>
</organism>
<feature type="domain" description="PPIase FKBP-type" evidence="11">
    <location>
        <begin position="7"/>
        <end position="96"/>
    </location>
</feature>
<evidence type="ECO:0000256" key="10">
    <source>
        <dbReference type="RuleBase" id="RU003915"/>
    </source>
</evidence>
<comment type="similarity">
    <text evidence="3 10">Belongs to the FKBP-type PPIase family.</text>
</comment>
<evidence type="ECO:0000256" key="1">
    <source>
        <dbReference type="ARBA" id="ARBA00000971"/>
    </source>
</evidence>
<keyword evidence="5 9" id="KW-0697">Rotamase</keyword>
<dbReference type="EMBL" id="CP002085">
    <property type="protein sequence ID" value="ADK83898.1"/>
    <property type="molecule type" value="Genomic_DNA"/>
</dbReference>
<evidence type="ECO:0000256" key="9">
    <source>
        <dbReference type="PROSITE-ProRule" id="PRU00277"/>
    </source>
</evidence>
<dbReference type="SUPFAM" id="SSF54534">
    <property type="entry name" value="FKBP-like"/>
    <property type="match status" value="1"/>
</dbReference>
<evidence type="ECO:0000259" key="11">
    <source>
        <dbReference type="PROSITE" id="PS50059"/>
    </source>
</evidence>
<evidence type="ECO:0000256" key="3">
    <source>
        <dbReference type="ARBA" id="ARBA00006577"/>
    </source>
</evidence>
<dbReference type="GO" id="GO:0005737">
    <property type="term" value="C:cytoplasm"/>
    <property type="evidence" value="ECO:0007669"/>
    <property type="project" value="UniProtKB-SubCell"/>
</dbReference>
<dbReference type="PANTHER" id="PTHR47861">
    <property type="entry name" value="FKBP-TYPE PEPTIDYL-PROLYL CIS-TRANS ISOMERASE SLYD"/>
    <property type="match status" value="1"/>
</dbReference>
<dbReference type="Gene3D" id="3.10.50.40">
    <property type="match status" value="1"/>
</dbReference>
<evidence type="ECO:0000256" key="4">
    <source>
        <dbReference type="ARBA" id="ARBA00022490"/>
    </source>
</evidence>
<dbReference type="KEGG" id="dbr:Deba_0526"/>
<dbReference type="RefSeq" id="WP_013257353.1">
    <property type="nucleotide sequence ID" value="NC_014365.1"/>
</dbReference>
<dbReference type="InterPro" id="IPR046357">
    <property type="entry name" value="PPIase_dom_sf"/>
</dbReference>
<gene>
    <name evidence="12" type="ordered locus">Deba_0526</name>
</gene>
<dbReference type="eggNOG" id="COG1047">
    <property type="taxonomic scope" value="Bacteria"/>
</dbReference>
<accession>E1QEB2</accession>
<reference evidence="12 13" key="1">
    <citation type="journal article" date="2010" name="Stand. Genomic Sci.">
        <title>Complete genome sequence of Desulfarculus baarsii type strain (2st14).</title>
        <authorList>
            <person name="Sun H."/>
            <person name="Spring S."/>
            <person name="Lapidus A."/>
            <person name="Davenport K."/>
            <person name="Del Rio T.G."/>
            <person name="Tice H."/>
            <person name="Nolan M."/>
            <person name="Copeland A."/>
            <person name="Cheng J.F."/>
            <person name="Lucas S."/>
            <person name="Tapia R."/>
            <person name="Goodwin L."/>
            <person name="Pitluck S."/>
            <person name="Ivanova N."/>
            <person name="Pagani I."/>
            <person name="Mavromatis K."/>
            <person name="Ovchinnikova G."/>
            <person name="Pati A."/>
            <person name="Chen A."/>
            <person name="Palaniappan K."/>
            <person name="Hauser L."/>
            <person name="Chang Y.J."/>
            <person name="Jeffries C.D."/>
            <person name="Detter J.C."/>
            <person name="Han C."/>
            <person name="Rohde M."/>
            <person name="Brambilla E."/>
            <person name="Goker M."/>
            <person name="Woyke T."/>
            <person name="Bristow J."/>
            <person name="Eisen J.A."/>
            <person name="Markowitz V."/>
            <person name="Hugenholtz P."/>
            <person name="Kyrpides N.C."/>
            <person name="Klenk H.P."/>
            <person name="Land M."/>
        </authorList>
    </citation>
    <scope>NUCLEOTIDE SEQUENCE [LARGE SCALE GENOMIC DNA]</scope>
    <source>
        <strain evidence="13">ATCC 33931 / DSM 2075 / LMG 7858 / VKM B-1802 / 2st14</strain>
    </source>
</reference>
<comment type="function">
    <text evidence="8">Also involved in hydrogenase metallocenter assembly, probably by participating in the nickel insertion step. This function in hydrogenase biosynthesis requires chaperone activity and the presence of the metal-binding domain, but not PPIase activity.</text>
</comment>
<evidence type="ECO:0000256" key="7">
    <source>
        <dbReference type="ARBA" id="ARBA00023235"/>
    </source>
</evidence>
<protein>
    <recommendedName>
        <fullName evidence="10">Peptidyl-prolyl cis-trans isomerase</fullName>
        <ecNumber evidence="10">5.2.1.8</ecNumber>
    </recommendedName>
</protein>
<dbReference type="PROSITE" id="PS50059">
    <property type="entry name" value="FKBP_PPIASE"/>
    <property type="match status" value="1"/>
</dbReference>
<keyword evidence="6" id="KW-0143">Chaperone</keyword>
<dbReference type="STRING" id="644282.Deba_0526"/>
<dbReference type="HOGENOM" id="CLU_098197_2_1_7"/>
<evidence type="ECO:0000313" key="13">
    <source>
        <dbReference type="Proteomes" id="UP000009047"/>
    </source>
</evidence>
<evidence type="ECO:0000256" key="6">
    <source>
        <dbReference type="ARBA" id="ARBA00023186"/>
    </source>
</evidence>
<name>E1QEB2_DESB2</name>
<dbReference type="EC" id="5.2.1.8" evidence="10"/>
<dbReference type="GO" id="GO:0042026">
    <property type="term" value="P:protein refolding"/>
    <property type="evidence" value="ECO:0007669"/>
    <property type="project" value="UniProtKB-ARBA"/>
</dbReference>
<evidence type="ECO:0000256" key="2">
    <source>
        <dbReference type="ARBA" id="ARBA00004496"/>
    </source>
</evidence>
<comment type="catalytic activity">
    <reaction evidence="1 9 10">
        <text>[protein]-peptidylproline (omega=180) = [protein]-peptidylproline (omega=0)</text>
        <dbReference type="Rhea" id="RHEA:16237"/>
        <dbReference type="Rhea" id="RHEA-COMP:10747"/>
        <dbReference type="Rhea" id="RHEA-COMP:10748"/>
        <dbReference type="ChEBI" id="CHEBI:83833"/>
        <dbReference type="ChEBI" id="CHEBI:83834"/>
        <dbReference type="EC" id="5.2.1.8"/>
    </reaction>
</comment>
<evidence type="ECO:0000256" key="5">
    <source>
        <dbReference type="ARBA" id="ARBA00023110"/>
    </source>
</evidence>
<dbReference type="OrthoDB" id="9808891at2"/>
<evidence type="ECO:0000313" key="12">
    <source>
        <dbReference type="EMBL" id="ADK83898.1"/>
    </source>
</evidence>
<keyword evidence="4" id="KW-0963">Cytoplasm</keyword>
<proteinExistence type="inferred from homology"/>
<keyword evidence="13" id="KW-1185">Reference proteome</keyword>
<dbReference type="InterPro" id="IPR001179">
    <property type="entry name" value="PPIase_FKBP_dom"/>
</dbReference>
<dbReference type="Pfam" id="PF00254">
    <property type="entry name" value="FKBP_C"/>
    <property type="match status" value="1"/>
</dbReference>
<evidence type="ECO:0000256" key="8">
    <source>
        <dbReference type="ARBA" id="ARBA00037071"/>
    </source>
</evidence>
<dbReference type="PANTHER" id="PTHR47861:SF3">
    <property type="entry name" value="FKBP-TYPE PEPTIDYL-PROLYL CIS-TRANS ISOMERASE SLYD"/>
    <property type="match status" value="1"/>
</dbReference>
<dbReference type="GO" id="GO:0003755">
    <property type="term" value="F:peptidyl-prolyl cis-trans isomerase activity"/>
    <property type="evidence" value="ECO:0007669"/>
    <property type="project" value="UniProtKB-UniRule"/>
</dbReference>
<keyword evidence="7 9" id="KW-0413">Isomerase</keyword>
<dbReference type="Proteomes" id="UP000009047">
    <property type="component" value="Chromosome"/>
</dbReference>